<keyword evidence="1" id="KW-0812">Transmembrane</keyword>
<feature type="non-terminal residue" evidence="2">
    <location>
        <position position="1"/>
    </location>
</feature>
<evidence type="ECO:0008006" key="4">
    <source>
        <dbReference type="Google" id="ProtNLM"/>
    </source>
</evidence>
<organism evidence="2 3">
    <name type="scientific">Pristionchus entomophagus</name>
    <dbReference type="NCBI Taxonomy" id="358040"/>
    <lineage>
        <taxon>Eukaryota</taxon>
        <taxon>Metazoa</taxon>
        <taxon>Ecdysozoa</taxon>
        <taxon>Nematoda</taxon>
        <taxon>Chromadorea</taxon>
        <taxon>Rhabditida</taxon>
        <taxon>Rhabditina</taxon>
        <taxon>Diplogasteromorpha</taxon>
        <taxon>Diplogasteroidea</taxon>
        <taxon>Neodiplogasteridae</taxon>
        <taxon>Pristionchus</taxon>
    </lineage>
</organism>
<protein>
    <recommendedName>
        <fullName evidence="4">Acyltransferase</fullName>
    </recommendedName>
</protein>
<evidence type="ECO:0000313" key="3">
    <source>
        <dbReference type="Proteomes" id="UP001432027"/>
    </source>
</evidence>
<dbReference type="Proteomes" id="UP001432027">
    <property type="component" value="Unassembled WGS sequence"/>
</dbReference>
<keyword evidence="1" id="KW-0472">Membrane</keyword>
<reference evidence="2" key="1">
    <citation type="submission" date="2023-10" db="EMBL/GenBank/DDBJ databases">
        <title>Genome assembly of Pristionchus species.</title>
        <authorList>
            <person name="Yoshida K."/>
            <person name="Sommer R.J."/>
        </authorList>
    </citation>
    <scope>NUCLEOTIDE SEQUENCE</scope>
    <source>
        <strain evidence="2">RS0144</strain>
    </source>
</reference>
<evidence type="ECO:0000313" key="2">
    <source>
        <dbReference type="EMBL" id="GMS87910.1"/>
    </source>
</evidence>
<gene>
    <name evidence="2" type="ORF">PENTCL1PPCAC_10085</name>
</gene>
<feature type="non-terminal residue" evidence="2">
    <location>
        <position position="63"/>
    </location>
</feature>
<accession>A0AAV5SYR0</accession>
<name>A0AAV5SYR0_9BILA</name>
<evidence type="ECO:0000256" key="1">
    <source>
        <dbReference type="SAM" id="Phobius"/>
    </source>
</evidence>
<proteinExistence type="predicted"/>
<keyword evidence="1" id="KW-1133">Transmembrane helix</keyword>
<dbReference type="EMBL" id="BTSX01000003">
    <property type="protein sequence ID" value="GMS87910.1"/>
    <property type="molecule type" value="Genomic_DNA"/>
</dbReference>
<feature type="transmembrane region" description="Helical" evidence="1">
    <location>
        <begin position="16"/>
        <end position="35"/>
    </location>
</feature>
<comment type="caution">
    <text evidence="2">The sequence shown here is derived from an EMBL/GenBank/DDBJ whole genome shotgun (WGS) entry which is preliminary data.</text>
</comment>
<keyword evidence="3" id="KW-1185">Reference proteome</keyword>
<sequence length="63" mass="7538">HDPNKTYFKRYIPVQYTRWFLVVFILLLLAFYAAVKIDRWVEEIPDAPIPSAAPLTDWSRTKR</sequence>
<dbReference type="AlphaFoldDB" id="A0AAV5SYR0"/>